<evidence type="ECO:0000313" key="1">
    <source>
        <dbReference type="EMBL" id="MBD2595397.1"/>
    </source>
</evidence>
<name>A0ABR8FW88_9NOSO</name>
<reference evidence="1 2" key="1">
    <citation type="journal article" date="2020" name="ISME J.">
        <title>Comparative genomics reveals insights into cyanobacterial evolution and habitat adaptation.</title>
        <authorList>
            <person name="Chen M.Y."/>
            <person name="Teng W.K."/>
            <person name="Zhao L."/>
            <person name="Hu C.X."/>
            <person name="Zhou Y.K."/>
            <person name="Han B.P."/>
            <person name="Song L.R."/>
            <person name="Shu W.S."/>
        </authorList>
    </citation>
    <scope>NUCLEOTIDE SEQUENCE [LARGE SCALE GENOMIC DNA]</scope>
    <source>
        <strain evidence="1 2">FACHB-130</strain>
    </source>
</reference>
<proteinExistence type="predicted"/>
<evidence type="ECO:0000313" key="2">
    <source>
        <dbReference type="Proteomes" id="UP000603457"/>
    </source>
</evidence>
<dbReference type="EMBL" id="JACJTB010000015">
    <property type="protein sequence ID" value="MBD2595397.1"/>
    <property type="molecule type" value="Genomic_DNA"/>
</dbReference>
<gene>
    <name evidence="1" type="ORF">H6G74_13805</name>
</gene>
<keyword evidence="2" id="KW-1185">Reference proteome</keyword>
<dbReference type="RefSeq" id="WP_190968196.1">
    <property type="nucleotide sequence ID" value="NZ_JACJTB010000015.1"/>
</dbReference>
<organism evidence="1 2">
    <name type="scientific">Nostoc spongiaeforme FACHB-130</name>
    <dbReference type="NCBI Taxonomy" id="1357510"/>
    <lineage>
        <taxon>Bacteria</taxon>
        <taxon>Bacillati</taxon>
        <taxon>Cyanobacteriota</taxon>
        <taxon>Cyanophyceae</taxon>
        <taxon>Nostocales</taxon>
        <taxon>Nostocaceae</taxon>
        <taxon>Nostoc</taxon>
    </lineage>
</organism>
<protein>
    <recommendedName>
        <fullName evidence="3">Transposase</fullName>
    </recommendedName>
</protein>
<dbReference type="Proteomes" id="UP000603457">
    <property type="component" value="Unassembled WGS sequence"/>
</dbReference>
<accession>A0ABR8FW88</accession>
<sequence>MLKECKKGKSNQSNWQQIRCVSYEQLSAIAQQIHNMTKIPVRCPART</sequence>
<comment type="caution">
    <text evidence="1">The sequence shown here is derived from an EMBL/GenBank/DDBJ whole genome shotgun (WGS) entry which is preliminary data.</text>
</comment>
<evidence type="ECO:0008006" key="3">
    <source>
        <dbReference type="Google" id="ProtNLM"/>
    </source>
</evidence>